<feature type="domain" description="EAL" evidence="1">
    <location>
        <begin position="1"/>
        <end position="204"/>
    </location>
</feature>
<sequence length="414" mass="44129">MVHVGRQPIYDRDGAVVAHELLFRAGATASTASRRDAHATARVLVAAFTEFGLDEVAGGRVCFINLTRDFLTGQLPLPFDCSQAVLEVLETTDVDEDVLAGVTALAEQGYTIALDDFVFGTSHERLLDIATYVKIDMLDADEATVRATVLNCRLHAHLQLIAERLETPEALDFAMSLGFEFFQGHVLGRPHVSSTVALAPSRLTRLRIMAALSVDDVDIDGLVDLVGQDAALSLRLLRATNAASFGLNRTVSSIRDAVVALGLTRLRQWVTLMLVADITEADPEQLSQLLIRARCCQLLAEAAALPGEPAYIGGLLSAVADLFGEPTDRVLNGVPLDQTLTDALLAGTGPLGEVLATVRAYTAPGAAPAAASVTEDPAALASLYLTAVRWANSTLSDLSAELRHPEPDPAPQRH</sequence>
<keyword evidence="3" id="KW-0808">Transferase</keyword>
<keyword evidence="4" id="KW-1185">Reference proteome</keyword>
<dbReference type="PROSITE" id="PS50883">
    <property type="entry name" value="EAL"/>
    <property type="match status" value="1"/>
</dbReference>
<reference evidence="3" key="1">
    <citation type="submission" date="2021-01" db="EMBL/GenBank/DDBJ databases">
        <title>Whole genome shotgun sequence of Dactylosporangium siamense NBRC 106093.</title>
        <authorList>
            <person name="Komaki H."/>
            <person name="Tamura T."/>
        </authorList>
    </citation>
    <scope>NUCLEOTIDE SEQUENCE</scope>
    <source>
        <strain evidence="3">NBRC 106093</strain>
    </source>
</reference>
<dbReference type="Pfam" id="PF08668">
    <property type="entry name" value="HDOD"/>
    <property type="match status" value="1"/>
</dbReference>
<dbReference type="PANTHER" id="PTHR33525:SF4">
    <property type="entry name" value="CYCLIC DI-GMP PHOSPHODIESTERASE CDGJ"/>
    <property type="match status" value="1"/>
</dbReference>
<keyword evidence="3" id="KW-0418">Kinase</keyword>
<dbReference type="PIRSF" id="PIRSF003180">
    <property type="entry name" value="DiGMPpdiest_YuxH"/>
    <property type="match status" value="1"/>
</dbReference>
<dbReference type="SUPFAM" id="SSF141868">
    <property type="entry name" value="EAL domain-like"/>
    <property type="match status" value="1"/>
</dbReference>
<feature type="domain" description="HDOD" evidence="2">
    <location>
        <begin position="198"/>
        <end position="390"/>
    </location>
</feature>
<dbReference type="InterPro" id="IPR052340">
    <property type="entry name" value="RNase_Y/CdgJ"/>
</dbReference>
<evidence type="ECO:0000259" key="2">
    <source>
        <dbReference type="PROSITE" id="PS51833"/>
    </source>
</evidence>
<dbReference type="PANTHER" id="PTHR33525">
    <property type="match status" value="1"/>
</dbReference>
<dbReference type="InterPro" id="IPR014408">
    <property type="entry name" value="dGMP_Pdiesterase_EAL/HD-GYP"/>
</dbReference>
<dbReference type="InterPro" id="IPR001633">
    <property type="entry name" value="EAL_dom"/>
</dbReference>
<gene>
    <name evidence="3" type="primary">yuxH_1</name>
    <name evidence="3" type="ORF">Dsi01nite_035910</name>
</gene>
<accession>A0A919UBD2</accession>
<evidence type="ECO:0000313" key="4">
    <source>
        <dbReference type="Proteomes" id="UP000660611"/>
    </source>
</evidence>
<dbReference type="SUPFAM" id="SSF109604">
    <property type="entry name" value="HD-domain/PDEase-like"/>
    <property type="match status" value="1"/>
</dbReference>
<dbReference type="Pfam" id="PF00563">
    <property type="entry name" value="EAL"/>
    <property type="match status" value="1"/>
</dbReference>
<dbReference type="Gene3D" id="1.10.3210.10">
    <property type="entry name" value="Hypothetical protein af1432"/>
    <property type="match status" value="1"/>
</dbReference>
<organism evidence="3 4">
    <name type="scientific">Dactylosporangium siamense</name>
    <dbReference type="NCBI Taxonomy" id="685454"/>
    <lineage>
        <taxon>Bacteria</taxon>
        <taxon>Bacillati</taxon>
        <taxon>Actinomycetota</taxon>
        <taxon>Actinomycetes</taxon>
        <taxon>Micromonosporales</taxon>
        <taxon>Micromonosporaceae</taxon>
        <taxon>Dactylosporangium</taxon>
    </lineage>
</organism>
<dbReference type="InterPro" id="IPR013976">
    <property type="entry name" value="HDOD"/>
</dbReference>
<dbReference type="InterPro" id="IPR035919">
    <property type="entry name" value="EAL_sf"/>
</dbReference>
<name>A0A919UBD2_9ACTN</name>
<dbReference type="EMBL" id="BONQ01000054">
    <property type="protein sequence ID" value="GIG45550.1"/>
    <property type="molecule type" value="Genomic_DNA"/>
</dbReference>
<comment type="caution">
    <text evidence="3">The sequence shown here is derived from an EMBL/GenBank/DDBJ whole genome shotgun (WGS) entry which is preliminary data.</text>
</comment>
<dbReference type="GO" id="GO:0016301">
    <property type="term" value="F:kinase activity"/>
    <property type="evidence" value="ECO:0007669"/>
    <property type="project" value="UniProtKB-KW"/>
</dbReference>
<dbReference type="Proteomes" id="UP000660611">
    <property type="component" value="Unassembled WGS sequence"/>
</dbReference>
<proteinExistence type="predicted"/>
<dbReference type="AlphaFoldDB" id="A0A919UBD2"/>
<evidence type="ECO:0000259" key="1">
    <source>
        <dbReference type="PROSITE" id="PS50883"/>
    </source>
</evidence>
<evidence type="ECO:0000313" key="3">
    <source>
        <dbReference type="EMBL" id="GIG45550.1"/>
    </source>
</evidence>
<dbReference type="PROSITE" id="PS51833">
    <property type="entry name" value="HDOD"/>
    <property type="match status" value="1"/>
</dbReference>
<dbReference type="Gene3D" id="3.20.20.450">
    <property type="entry name" value="EAL domain"/>
    <property type="match status" value="1"/>
</dbReference>
<dbReference type="SMART" id="SM00052">
    <property type="entry name" value="EAL"/>
    <property type="match status" value="1"/>
</dbReference>
<protein>
    <submittedName>
        <fullName evidence="3">Histidine kinase</fullName>
    </submittedName>
</protein>